<feature type="domain" description="DUF3298" evidence="2">
    <location>
        <begin position="199"/>
        <end position="279"/>
    </location>
</feature>
<gene>
    <name evidence="4" type="ORF">QE109_06670</name>
</gene>
<dbReference type="Gene3D" id="3.30.565.40">
    <property type="entry name" value="Fervidobacterium nodosum Rt17-B1 like"/>
    <property type="match status" value="1"/>
</dbReference>
<keyword evidence="1" id="KW-1133">Transmembrane helix</keyword>
<keyword evidence="5" id="KW-1185">Reference proteome</keyword>
<evidence type="ECO:0000259" key="3">
    <source>
        <dbReference type="Pfam" id="PF13786"/>
    </source>
</evidence>
<keyword evidence="1" id="KW-0472">Membrane</keyword>
<keyword evidence="1" id="KW-0812">Transmembrane</keyword>
<dbReference type="InterPro" id="IPR037126">
    <property type="entry name" value="PdaC/RsiV-like_sf"/>
</dbReference>
<evidence type="ECO:0000313" key="4">
    <source>
        <dbReference type="EMBL" id="MDH8677822.1"/>
    </source>
</evidence>
<dbReference type="Pfam" id="PF11738">
    <property type="entry name" value="DUF3298"/>
    <property type="match status" value="1"/>
</dbReference>
<dbReference type="InterPro" id="IPR025436">
    <property type="entry name" value="DUF4179"/>
</dbReference>
<proteinExistence type="predicted"/>
<name>A0ABT6NBM9_9FIRM</name>
<sequence length="293" mass="33343">MNINDKHIKEQLQNEIERYKSSQIPDDLEMKIRRTFKVNRRKKSLQRVVATAAAVMLLLLGSANINESFAIAISEIPVLGNIVKVLNFRFETIDNENIHVNVETPVITGLDNEVLENSLNAKYYEENKALYDDFIANMGEVEAVGGHMGFDSGYEVKTDTDEILSIGRYYVNTVGSSSTTFSFDTIDKIEGIMITLPSLFKDQTYVETISKYLVEKMEADMKADSDKIYWVGEDDIEAFKQINEDQNFYITAEGKLIISFDKYEIAPGYMGTLEFEIPTEIISDLLVSDKYIH</sequence>
<feature type="transmembrane region" description="Helical" evidence="1">
    <location>
        <begin position="44"/>
        <end position="63"/>
    </location>
</feature>
<feature type="domain" description="DUF4179" evidence="3">
    <location>
        <begin position="41"/>
        <end position="94"/>
    </location>
</feature>
<protein>
    <submittedName>
        <fullName evidence="4">DUF3298 domain-containing protein</fullName>
    </submittedName>
</protein>
<dbReference type="EMBL" id="JARYZI010000003">
    <property type="protein sequence ID" value="MDH8677822.1"/>
    <property type="molecule type" value="Genomic_DNA"/>
</dbReference>
<evidence type="ECO:0000256" key="1">
    <source>
        <dbReference type="SAM" id="Phobius"/>
    </source>
</evidence>
<organism evidence="4 5">
    <name type="scientific">Fusibacter bizertensis</name>
    <dbReference type="NCBI Taxonomy" id="1488331"/>
    <lineage>
        <taxon>Bacteria</taxon>
        <taxon>Bacillati</taxon>
        <taxon>Bacillota</taxon>
        <taxon>Clostridia</taxon>
        <taxon>Eubacteriales</taxon>
        <taxon>Eubacteriales Family XII. Incertae Sedis</taxon>
        <taxon>Fusibacter</taxon>
    </lineage>
</organism>
<evidence type="ECO:0000313" key="5">
    <source>
        <dbReference type="Proteomes" id="UP001158045"/>
    </source>
</evidence>
<reference evidence="4 5" key="1">
    <citation type="submission" date="2023-04" db="EMBL/GenBank/DDBJ databases">
        <title>Fusibacter bizertensis strain WBS, isolated from littoral bottom sediments of the Arctic seas - biochemical and genomic analysis.</title>
        <authorList>
            <person name="Brioukhanov A.L."/>
        </authorList>
    </citation>
    <scope>NUCLEOTIDE SEQUENCE [LARGE SCALE GENOMIC DNA]</scope>
    <source>
        <strain evidence="4 5">WBS</strain>
    </source>
</reference>
<accession>A0ABT6NBM9</accession>
<dbReference type="Gene3D" id="3.90.640.20">
    <property type="entry name" value="Heat-shock cognate protein, ATPase"/>
    <property type="match status" value="1"/>
</dbReference>
<evidence type="ECO:0000259" key="2">
    <source>
        <dbReference type="Pfam" id="PF11738"/>
    </source>
</evidence>
<dbReference type="InterPro" id="IPR021729">
    <property type="entry name" value="DUF3298"/>
</dbReference>
<comment type="caution">
    <text evidence="4">The sequence shown here is derived from an EMBL/GenBank/DDBJ whole genome shotgun (WGS) entry which is preliminary data.</text>
</comment>
<dbReference type="Proteomes" id="UP001158045">
    <property type="component" value="Unassembled WGS sequence"/>
</dbReference>
<dbReference type="RefSeq" id="WP_281093646.1">
    <property type="nucleotide sequence ID" value="NZ_JARYZI010000003.1"/>
</dbReference>
<dbReference type="Pfam" id="PF13786">
    <property type="entry name" value="DUF4179"/>
    <property type="match status" value="1"/>
</dbReference>